<reference evidence="1 2" key="1">
    <citation type="journal article" date="2020" name="ISME J.">
        <title>Comparative genomics reveals insights into cyanobacterial evolution and habitat adaptation.</title>
        <authorList>
            <person name="Chen M.Y."/>
            <person name="Teng W.K."/>
            <person name="Zhao L."/>
            <person name="Hu C.X."/>
            <person name="Zhou Y.K."/>
            <person name="Han B.P."/>
            <person name="Song L.R."/>
            <person name="Shu W.S."/>
        </authorList>
    </citation>
    <scope>NUCLEOTIDE SEQUENCE [LARGE SCALE GENOMIC DNA]</scope>
    <source>
        <strain evidence="1 2">FACHB-723</strain>
    </source>
</reference>
<gene>
    <name evidence="1" type="ORF">H6F41_18210</name>
</gene>
<protein>
    <submittedName>
        <fullName evidence="1">Histidine kinase</fullName>
    </submittedName>
</protein>
<name>A0ABR8A2J3_9CYAN</name>
<organism evidence="1 2">
    <name type="scientific">Pseudanabaena mucicola FACHB-723</name>
    <dbReference type="NCBI Taxonomy" id="2692860"/>
    <lineage>
        <taxon>Bacteria</taxon>
        <taxon>Bacillati</taxon>
        <taxon>Cyanobacteriota</taxon>
        <taxon>Cyanophyceae</taxon>
        <taxon>Pseudanabaenales</taxon>
        <taxon>Pseudanabaenaceae</taxon>
        <taxon>Pseudanabaena</taxon>
    </lineage>
</organism>
<dbReference type="RefSeq" id="WP_190404866.1">
    <property type="nucleotide sequence ID" value="NZ_JACJQB010000074.1"/>
</dbReference>
<keyword evidence="1" id="KW-0808">Transferase</keyword>
<proteinExistence type="predicted"/>
<sequence>MSNLVKEKIKTNLEKAKSQGSIRSEHIREIVKDAVAQTIAELKEGSGEIGLIVKDAVSTVIADFKGGGKEKTENITASIEGAIAGSTHERQQAIAERRVRLLAIQTQLDQQQEELDREASAIMMDIKAVELPDTNPEEINLAVDTYQERQEVGILQEQYVNLKSQMTNLDRKLADRYGDRYQEIKLQWEKAKTWYDQKKVEAEASGVLPLQQKQAEIETNAGEFGSVVARKEEQIKQGLKEIWKSKDSVSKR</sequence>
<comment type="caution">
    <text evidence="1">The sequence shown here is derived from an EMBL/GenBank/DDBJ whole genome shotgun (WGS) entry which is preliminary data.</text>
</comment>
<dbReference type="EMBL" id="JACJQB010000074">
    <property type="protein sequence ID" value="MBD2190059.1"/>
    <property type="molecule type" value="Genomic_DNA"/>
</dbReference>
<dbReference type="GO" id="GO:0016301">
    <property type="term" value="F:kinase activity"/>
    <property type="evidence" value="ECO:0007669"/>
    <property type="project" value="UniProtKB-KW"/>
</dbReference>
<dbReference type="Proteomes" id="UP000642094">
    <property type="component" value="Unassembled WGS sequence"/>
</dbReference>
<accession>A0ABR8A2J3</accession>
<evidence type="ECO:0000313" key="2">
    <source>
        <dbReference type="Proteomes" id="UP000642094"/>
    </source>
</evidence>
<evidence type="ECO:0000313" key="1">
    <source>
        <dbReference type="EMBL" id="MBD2190059.1"/>
    </source>
</evidence>
<keyword evidence="2" id="KW-1185">Reference proteome</keyword>
<keyword evidence="1" id="KW-0418">Kinase</keyword>